<gene>
    <name evidence="8" type="ORF">PVAP13_6KG393900</name>
</gene>
<keyword evidence="3 4" id="KW-0804">Transcription</keyword>
<sequence length="264" mass="28610">MQQHSDNSAMDELVRPAFSGSSPSPDTFFSTTGQHQELEFMPCDFPEVWLEDDDWIDGPPDGISCGDEGSRSPGNDLLSGEPPAPAPKRRRGRKPGPRSNGPALTHVEAERQLRDKLNRRFCELRAAVPTVSRMDKASLLADAATYIAELRGRVKQLESENRLAAAAAAAAPVADTYSVGVQENLEVRMVGTEAAALRLTTAVRHAPARFMLALQWLDLPVQHACVCLVGGMTVQDAVVDVPAAALRDERALRAALLHRLQQTG</sequence>
<dbReference type="GO" id="GO:0003700">
    <property type="term" value="F:DNA-binding transcription factor activity"/>
    <property type="evidence" value="ECO:0007669"/>
    <property type="project" value="InterPro"/>
</dbReference>
<comment type="subcellular location">
    <subcellularLocation>
        <location evidence="4">Nucleus</location>
    </subcellularLocation>
</comment>
<reference evidence="8" key="1">
    <citation type="submission" date="2020-05" db="EMBL/GenBank/DDBJ databases">
        <title>WGS assembly of Panicum virgatum.</title>
        <authorList>
            <person name="Lovell J.T."/>
            <person name="Jenkins J."/>
            <person name="Shu S."/>
            <person name="Juenger T.E."/>
            <person name="Schmutz J."/>
        </authorList>
    </citation>
    <scope>NUCLEOTIDE SEQUENCE</scope>
    <source>
        <strain evidence="8">AP13</strain>
    </source>
</reference>
<keyword evidence="4" id="KW-0539">Nucleus</keyword>
<dbReference type="AlphaFoldDB" id="A0A8T0RJ88"/>
<dbReference type="SMART" id="SM00353">
    <property type="entry name" value="HLH"/>
    <property type="match status" value="1"/>
</dbReference>
<feature type="compositionally biased region" description="Basic residues" evidence="6">
    <location>
        <begin position="87"/>
        <end position="96"/>
    </location>
</feature>
<evidence type="ECO:0000256" key="3">
    <source>
        <dbReference type="ARBA" id="ARBA00023163"/>
    </source>
</evidence>
<evidence type="ECO:0000259" key="7">
    <source>
        <dbReference type="PROSITE" id="PS50888"/>
    </source>
</evidence>
<feature type="domain" description="BHLH" evidence="7">
    <location>
        <begin position="101"/>
        <end position="150"/>
    </location>
</feature>
<dbReference type="InterPro" id="IPR011598">
    <property type="entry name" value="bHLH_dom"/>
</dbReference>
<feature type="region of interest" description="Disordered" evidence="6">
    <location>
        <begin position="56"/>
        <end position="107"/>
    </location>
</feature>
<dbReference type="GO" id="GO:0000976">
    <property type="term" value="F:transcription cis-regulatory region binding"/>
    <property type="evidence" value="ECO:0007669"/>
    <property type="project" value="TreeGrafter"/>
</dbReference>
<dbReference type="GO" id="GO:0046983">
    <property type="term" value="F:protein dimerization activity"/>
    <property type="evidence" value="ECO:0007669"/>
    <property type="project" value="InterPro"/>
</dbReference>
<dbReference type="Proteomes" id="UP000823388">
    <property type="component" value="Chromosome 6K"/>
</dbReference>
<dbReference type="InterPro" id="IPR036638">
    <property type="entry name" value="HLH_DNA-bd_sf"/>
</dbReference>
<dbReference type="InterPro" id="IPR045084">
    <property type="entry name" value="AIB/MYC-like"/>
</dbReference>
<proteinExistence type="inferred from homology"/>
<dbReference type="EMBL" id="CM029047">
    <property type="protein sequence ID" value="KAG2585524.1"/>
    <property type="molecule type" value="Genomic_DNA"/>
</dbReference>
<dbReference type="PANTHER" id="PTHR11514">
    <property type="entry name" value="MYC"/>
    <property type="match status" value="1"/>
</dbReference>
<evidence type="ECO:0000313" key="8">
    <source>
        <dbReference type="EMBL" id="KAG2585524.1"/>
    </source>
</evidence>
<dbReference type="Pfam" id="PF00010">
    <property type="entry name" value="HLH"/>
    <property type="match status" value="1"/>
</dbReference>
<comment type="similarity">
    <text evidence="1">Belongs to the bHLH protein family.</text>
</comment>
<feature type="coiled-coil region" evidence="5">
    <location>
        <begin position="140"/>
        <end position="167"/>
    </location>
</feature>
<dbReference type="Gene3D" id="4.10.280.10">
    <property type="entry name" value="Helix-loop-helix DNA-binding domain"/>
    <property type="match status" value="1"/>
</dbReference>
<dbReference type="OrthoDB" id="691089at2759"/>
<evidence type="ECO:0000256" key="1">
    <source>
        <dbReference type="ARBA" id="ARBA00005510"/>
    </source>
</evidence>
<dbReference type="SUPFAM" id="SSF47459">
    <property type="entry name" value="HLH, helix-loop-helix DNA-binding domain"/>
    <property type="match status" value="1"/>
</dbReference>
<accession>A0A8T0RJ88</accession>
<evidence type="ECO:0000256" key="6">
    <source>
        <dbReference type="SAM" id="MobiDB-lite"/>
    </source>
</evidence>
<comment type="caution">
    <text evidence="8">The sequence shown here is derived from an EMBL/GenBank/DDBJ whole genome shotgun (WGS) entry which is preliminary data.</text>
</comment>
<keyword evidence="9" id="KW-1185">Reference proteome</keyword>
<dbReference type="PROSITE" id="PS50888">
    <property type="entry name" value="BHLH"/>
    <property type="match status" value="1"/>
</dbReference>
<evidence type="ECO:0000256" key="4">
    <source>
        <dbReference type="RuleBase" id="RU369104"/>
    </source>
</evidence>
<name>A0A8T0RJ88_PANVG</name>
<evidence type="ECO:0000256" key="5">
    <source>
        <dbReference type="SAM" id="Coils"/>
    </source>
</evidence>
<evidence type="ECO:0000313" key="9">
    <source>
        <dbReference type="Proteomes" id="UP000823388"/>
    </source>
</evidence>
<feature type="region of interest" description="Disordered" evidence="6">
    <location>
        <begin position="1"/>
        <end position="34"/>
    </location>
</feature>
<dbReference type="PANTHER" id="PTHR11514:SF154">
    <property type="entry name" value="TRANSCRIPTION FACTOR"/>
    <property type="match status" value="1"/>
</dbReference>
<dbReference type="GO" id="GO:0005634">
    <property type="term" value="C:nucleus"/>
    <property type="evidence" value="ECO:0007669"/>
    <property type="project" value="UniProtKB-SubCell"/>
</dbReference>
<evidence type="ECO:0000256" key="2">
    <source>
        <dbReference type="ARBA" id="ARBA00023015"/>
    </source>
</evidence>
<feature type="compositionally biased region" description="Low complexity" evidence="6">
    <location>
        <begin position="18"/>
        <end position="33"/>
    </location>
</feature>
<keyword evidence="5" id="KW-0175">Coiled coil</keyword>
<protein>
    <recommendedName>
        <fullName evidence="4">Transcription factor</fullName>
        <shortName evidence="4">bHLH transcription factor</shortName>
    </recommendedName>
    <alternativeName>
        <fullName evidence="4">Basic helix-loop-helix protein</fullName>
    </alternativeName>
</protein>
<organism evidence="8 9">
    <name type="scientific">Panicum virgatum</name>
    <name type="common">Blackwell switchgrass</name>
    <dbReference type="NCBI Taxonomy" id="38727"/>
    <lineage>
        <taxon>Eukaryota</taxon>
        <taxon>Viridiplantae</taxon>
        <taxon>Streptophyta</taxon>
        <taxon>Embryophyta</taxon>
        <taxon>Tracheophyta</taxon>
        <taxon>Spermatophyta</taxon>
        <taxon>Magnoliopsida</taxon>
        <taxon>Liliopsida</taxon>
        <taxon>Poales</taxon>
        <taxon>Poaceae</taxon>
        <taxon>PACMAD clade</taxon>
        <taxon>Panicoideae</taxon>
        <taxon>Panicodae</taxon>
        <taxon>Paniceae</taxon>
        <taxon>Panicinae</taxon>
        <taxon>Panicum</taxon>
        <taxon>Panicum sect. Hiantes</taxon>
    </lineage>
</organism>
<keyword evidence="2 4" id="KW-0805">Transcription regulation</keyword>